<accession>A0A6C0DN68</accession>
<proteinExistence type="predicted"/>
<dbReference type="EMBL" id="MN739643">
    <property type="protein sequence ID" value="QHT17744.1"/>
    <property type="molecule type" value="Genomic_DNA"/>
</dbReference>
<evidence type="ECO:0000313" key="1">
    <source>
        <dbReference type="EMBL" id="QHT17744.1"/>
    </source>
</evidence>
<organism evidence="1">
    <name type="scientific">viral metagenome</name>
    <dbReference type="NCBI Taxonomy" id="1070528"/>
    <lineage>
        <taxon>unclassified sequences</taxon>
        <taxon>metagenomes</taxon>
        <taxon>organismal metagenomes</taxon>
    </lineage>
</organism>
<protein>
    <submittedName>
        <fullName evidence="1">Uncharacterized protein</fullName>
    </submittedName>
</protein>
<reference evidence="1" key="1">
    <citation type="journal article" date="2020" name="Nature">
        <title>Giant virus diversity and host interactions through global metagenomics.</title>
        <authorList>
            <person name="Schulz F."/>
            <person name="Roux S."/>
            <person name="Paez-Espino D."/>
            <person name="Jungbluth S."/>
            <person name="Walsh D.A."/>
            <person name="Denef V.J."/>
            <person name="McMahon K.D."/>
            <person name="Konstantinidis K.T."/>
            <person name="Eloe-Fadrosh E.A."/>
            <person name="Kyrpides N.C."/>
            <person name="Woyke T."/>
        </authorList>
    </citation>
    <scope>NUCLEOTIDE SEQUENCE</scope>
    <source>
        <strain evidence="1">GVMAG-M-3300023174-30</strain>
    </source>
</reference>
<dbReference type="AlphaFoldDB" id="A0A6C0DN68"/>
<name>A0A6C0DN68_9ZZZZ</name>
<sequence length="106" mass="12653">MNYLLSIITNMEITNFINDYSHIPNDKFIQMLQTTIYNLVSNNSIELNKMIIKEFVGDIYDAIKIYRINVNITITKELFYQQLAYISIISKFQKEIEKLNKKMIIY</sequence>